<accession>A0ABN2ZDA9</accession>
<sequence>MGASTIEAMEEGCIDDDDGSGSGRGRKAETAPNRRTGASPGSVNPDSGAWPPSFAQLSASQG</sequence>
<evidence type="ECO:0000313" key="3">
    <source>
        <dbReference type="Proteomes" id="UP001500102"/>
    </source>
</evidence>
<evidence type="ECO:0000313" key="2">
    <source>
        <dbReference type="EMBL" id="GAA2140470.1"/>
    </source>
</evidence>
<organism evidence="2 3">
    <name type="scientific">Arthrobacter humicola</name>
    <dbReference type="NCBI Taxonomy" id="409291"/>
    <lineage>
        <taxon>Bacteria</taxon>
        <taxon>Bacillati</taxon>
        <taxon>Actinomycetota</taxon>
        <taxon>Actinomycetes</taxon>
        <taxon>Micrococcales</taxon>
        <taxon>Micrococcaceae</taxon>
        <taxon>Arthrobacter</taxon>
    </lineage>
</organism>
<dbReference type="EMBL" id="BAAAQB010000037">
    <property type="protein sequence ID" value="GAA2140470.1"/>
    <property type="molecule type" value="Genomic_DNA"/>
</dbReference>
<evidence type="ECO:0000256" key="1">
    <source>
        <dbReference type="SAM" id="MobiDB-lite"/>
    </source>
</evidence>
<feature type="compositionally biased region" description="Acidic residues" evidence="1">
    <location>
        <begin position="8"/>
        <end position="19"/>
    </location>
</feature>
<name>A0ABN2ZDA9_9MICC</name>
<reference evidence="2 3" key="1">
    <citation type="journal article" date="2019" name="Int. J. Syst. Evol. Microbiol.">
        <title>The Global Catalogue of Microorganisms (GCM) 10K type strain sequencing project: providing services to taxonomists for standard genome sequencing and annotation.</title>
        <authorList>
            <consortium name="The Broad Institute Genomics Platform"/>
            <consortium name="The Broad Institute Genome Sequencing Center for Infectious Disease"/>
            <person name="Wu L."/>
            <person name="Ma J."/>
        </authorList>
    </citation>
    <scope>NUCLEOTIDE SEQUENCE [LARGE SCALE GENOMIC DNA]</scope>
    <source>
        <strain evidence="2 3">JCM 15921</strain>
    </source>
</reference>
<dbReference type="Proteomes" id="UP001500102">
    <property type="component" value="Unassembled WGS sequence"/>
</dbReference>
<keyword evidence="3" id="KW-1185">Reference proteome</keyword>
<proteinExistence type="predicted"/>
<protein>
    <submittedName>
        <fullName evidence="2">Uncharacterized protein</fullName>
    </submittedName>
</protein>
<feature type="region of interest" description="Disordered" evidence="1">
    <location>
        <begin position="1"/>
        <end position="62"/>
    </location>
</feature>
<comment type="caution">
    <text evidence="2">The sequence shown here is derived from an EMBL/GenBank/DDBJ whole genome shotgun (WGS) entry which is preliminary data.</text>
</comment>
<gene>
    <name evidence="2" type="ORF">GCM10009825_28260</name>
</gene>